<feature type="non-terminal residue" evidence="6">
    <location>
        <position position="1060"/>
    </location>
</feature>
<keyword evidence="7" id="KW-1185">Reference proteome</keyword>
<dbReference type="GO" id="GO:0005813">
    <property type="term" value="C:centrosome"/>
    <property type="evidence" value="ECO:0007669"/>
    <property type="project" value="TreeGrafter"/>
</dbReference>
<dbReference type="STRING" id="104452.A0A0L7L588"/>
<dbReference type="GO" id="GO:0061511">
    <property type="term" value="P:centriole elongation"/>
    <property type="evidence" value="ECO:0007669"/>
    <property type="project" value="TreeGrafter"/>
</dbReference>
<dbReference type="PANTHER" id="PTHR10331:SF6">
    <property type="entry name" value="SPINDLE ASSEMBLY ABNORMAL 4"/>
    <property type="match status" value="1"/>
</dbReference>
<comment type="similarity">
    <text evidence="1">Belongs to the TCP10 family.</text>
</comment>
<dbReference type="GO" id="GO:0060271">
    <property type="term" value="P:cilium assembly"/>
    <property type="evidence" value="ECO:0007669"/>
    <property type="project" value="TreeGrafter"/>
</dbReference>
<dbReference type="InterPro" id="IPR058029">
    <property type="entry name" value="Tubulin-bd_CENPJ"/>
</dbReference>
<keyword evidence="2" id="KW-0175">Coiled coil</keyword>
<feature type="compositionally biased region" description="Low complexity" evidence="3">
    <location>
        <begin position="938"/>
        <end position="949"/>
    </location>
</feature>
<dbReference type="AlphaFoldDB" id="A0A0L7L588"/>
<dbReference type="InterPro" id="IPR026581">
    <property type="entry name" value="TCP10L/CENPJ"/>
</dbReference>
<evidence type="ECO:0000256" key="3">
    <source>
        <dbReference type="SAM" id="MobiDB-lite"/>
    </source>
</evidence>
<dbReference type="Pfam" id="PF07202">
    <property type="entry name" value="Tcp10_C"/>
    <property type="match status" value="1"/>
</dbReference>
<feature type="region of interest" description="Disordered" evidence="3">
    <location>
        <begin position="783"/>
        <end position="917"/>
    </location>
</feature>
<evidence type="ECO:0000259" key="5">
    <source>
        <dbReference type="Pfam" id="PF25779"/>
    </source>
</evidence>
<dbReference type="PANTHER" id="PTHR10331">
    <property type="entry name" value="T COMPLEX PROTEIN 10"/>
    <property type="match status" value="1"/>
</dbReference>
<evidence type="ECO:0000256" key="1">
    <source>
        <dbReference type="ARBA" id="ARBA00005627"/>
    </source>
</evidence>
<evidence type="ECO:0000313" key="6">
    <source>
        <dbReference type="EMBL" id="KOB70585.1"/>
    </source>
</evidence>
<dbReference type="Pfam" id="PF25779">
    <property type="entry name" value="Tubulin-bind_CPAP"/>
    <property type="match status" value="1"/>
</dbReference>
<dbReference type="EMBL" id="JTDY01002861">
    <property type="protein sequence ID" value="KOB70585.1"/>
    <property type="molecule type" value="Genomic_DNA"/>
</dbReference>
<feature type="compositionally biased region" description="Low complexity" evidence="3">
    <location>
        <begin position="854"/>
        <end position="870"/>
    </location>
</feature>
<gene>
    <name evidence="6" type="ORF">OBRU01_11321</name>
</gene>
<dbReference type="GO" id="GO:0005814">
    <property type="term" value="C:centriole"/>
    <property type="evidence" value="ECO:0007669"/>
    <property type="project" value="TreeGrafter"/>
</dbReference>
<reference evidence="6 7" key="1">
    <citation type="journal article" date="2015" name="Genome Biol. Evol.">
        <title>The genome of winter moth (Operophtera brumata) provides a genomic perspective on sexual dimorphism and phenology.</title>
        <authorList>
            <person name="Derks M.F."/>
            <person name="Smit S."/>
            <person name="Salis L."/>
            <person name="Schijlen E."/>
            <person name="Bossers A."/>
            <person name="Mateman C."/>
            <person name="Pijl A.S."/>
            <person name="de Ridder D."/>
            <person name="Groenen M.A."/>
            <person name="Visser M.E."/>
            <person name="Megens H.J."/>
        </authorList>
    </citation>
    <scope>NUCLEOTIDE SEQUENCE [LARGE SCALE GENOMIC DNA]</scope>
    <source>
        <strain evidence="6">WM2013NL</strain>
        <tissue evidence="6">Head and thorax</tissue>
    </source>
</reference>
<feature type="domain" description="Centromere protein J C-terminal" evidence="4">
    <location>
        <begin position="1025"/>
        <end position="1055"/>
    </location>
</feature>
<organism evidence="6 7">
    <name type="scientific">Operophtera brumata</name>
    <name type="common">Winter moth</name>
    <name type="synonym">Phalaena brumata</name>
    <dbReference type="NCBI Taxonomy" id="104452"/>
    <lineage>
        <taxon>Eukaryota</taxon>
        <taxon>Metazoa</taxon>
        <taxon>Ecdysozoa</taxon>
        <taxon>Arthropoda</taxon>
        <taxon>Hexapoda</taxon>
        <taxon>Insecta</taxon>
        <taxon>Pterygota</taxon>
        <taxon>Neoptera</taxon>
        <taxon>Endopterygota</taxon>
        <taxon>Lepidoptera</taxon>
        <taxon>Glossata</taxon>
        <taxon>Ditrysia</taxon>
        <taxon>Geometroidea</taxon>
        <taxon>Geometridae</taxon>
        <taxon>Larentiinae</taxon>
        <taxon>Operophtera</taxon>
    </lineage>
</organism>
<feature type="coiled-coil region" evidence="2">
    <location>
        <begin position="589"/>
        <end position="674"/>
    </location>
</feature>
<proteinExistence type="inferred from homology"/>
<dbReference type="GO" id="GO:0015631">
    <property type="term" value="F:tubulin binding"/>
    <property type="evidence" value="ECO:0007669"/>
    <property type="project" value="TreeGrafter"/>
</dbReference>
<evidence type="ECO:0000256" key="2">
    <source>
        <dbReference type="SAM" id="Coils"/>
    </source>
</evidence>
<feature type="coiled-coil region" evidence="2">
    <location>
        <begin position="522"/>
        <end position="559"/>
    </location>
</feature>
<evidence type="ECO:0000313" key="7">
    <source>
        <dbReference type="Proteomes" id="UP000037510"/>
    </source>
</evidence>
<evidence type="ECO:0000259" key="4">
    <source>
        <dbReference type="Pfam" id="PF07202"/>
    </source>
</evidence>
<feature type="compositionally biased region" description="Acidic residues" evidence="3">
    <location>
        <begin position="783"/>
        <end position="810"/>
    </location>
</feature>
<protein>
    <submittedName>
        <fullName evidence="6">Uncharacterized protein</fullName>
    </submittedName>
</protein>
<comment type="caution">
    <text evidence="6">The sequence shown here is derived from an EMBL/GenBank/DDBJ whole genome shotgun (WGS) entry which is preliminary data.</text>
</comment>
<feature type="region of interest" description="Disordered" evidence="3">
    <location>
        <begin position="930"/>
        <end position="961"/>
    </location>
</feature>
<dbReference type="Gene3D" id="2.60.450.20">
    <property type="match status" value="1"/>
</dbReference>
<name>A0A0L7L588_OPEBR</name>
<dbReference type="Proteomes" id="UP000037510">
    <property type="component" value="Unassembled WGS sequence"/>
</dbReference>
<feature type="compositionally biased region" description="Polar residues" evidence="3">
    <location>
        <begin position="871"/>
        <end position="917"/>
    </location>
</feature>
<feature type="domain" description="CENPJ tubulin-binding region" evidence="5">
    <location>
        <begin position="158"/>
        <end position="202"/>
    </location>
</feature>
<dbReference type="InterPro" id="IPR047002">
    <property type="entry name" value="Tcp10_C_sf"/>
</dbReference>
<accession>A0A0L7L588</accession>
<sequence length="1060" mass="121959">MDQSYSDSDISVSPSQLLERLQMLRQLQLLQRGKLQKQRLEYRETSENYETSSCITEIISHFSNSNNSTSYNTFQSLLQSPQSTEPTRLNTSEIAQKVNDRDLIDGISVLNLSQESEFIENSPASTNRAPSNNEVIASDTILTKKQISLDEMPILSPRKDFEALVLEKLQMEKNMKAKSPQSRDTFNNKKQYLKRGEGMARFGVKRNYPVIQNTKSLPWRRKNLATKPVQSLEVKNYKKTEKLDMEVLLTDPKLSLKSRTEPKPTADKVMNEQLSNNDCRKTRTETNNSKEMSIEPETRNYENKVPDVIIQMPKGKHPMLATKGKTWAAVLSKEQSDFLSKLKQSDYYKNFASPAKSTVSDISCDENASELRPGKETAEQNLFDLLENKVTRESFNLENSFFSRFLRSNLECSGESTPLIMQKCLADNPNLMHIFPNMNRRQKNSYNETEHEAECCSDTCSSVSSCCSCNTVEPATPQDCNRNKKVDARKKKEVSNEIDDTKHQSVIDKETEVMKANMAEMNAKLLTTSELLKERLRELEDEIETFRKENVNLNKLREDVDMERQKFYEEKNSFEQKFNEEKILSEYYLADEKEKLNKQKQMYERYVREMRGRLNKKEKDEVVNLKQEITNLKEEIRMKDAKSTSTIARLRNQIKIMEKEKNDFHTEVEKLKKENRRIQHSNDITRRLTNMKYLEQINKKLSNMNKETRSEVELSADTKYKAFEIERQSRSRKVQAANMNTIRPRAKSVPNLKVTSRYAKYFSQKDAVSERNNTMNIEKLESDSDTEILDNDINTDDDESNEINTENEENNLEKIYMETFRSNSPRQSNMRKSNGCYNTGDTLNNTNGFFLRKSNSTSSRDSKSPSLSISQTSLNRSKSPVSAVSHRPSNLSSHTMGTNSHRSKSPTVLSNHSSLRSGTVIPNDAYTDMLMSVSPEPSSSKTSLTKTSLNPTEIRKSDGSRELRFPNGNVKCISADGKYSKFVYYNGDVKENFLSDGRIKYFYAETKTYHTTHADGLEVLEFPEEEWRFPDGAALTVSASGEQRIAFSNGQIEVHAKDHK</sequence>
<dbReference type="InterPro" id="IPR009852">
    <property type="entry name" value="CENPJ_C_dom"/>
</dbReference>
<feature type="compositionally biased region" description="Polar residues" evidence="3">
    <location>
        <begin position="820"/>
        <end position="848"/>
    </location>
</feature>